<dbReference type="InterPro" id="IPR043502">
    <property type="entry name" value="DNA/RNA_pol_sf"/>
</dbReference>
<dbReference type="GO" id="GO:0003887">
    <property type="term" value="F:DNA-directed DNA polymerase activity"/>
    <property type="evidence" value="ECO:0007669"/>
    <property type="project" value="UniProtKB-EC"/>
</dbReference>
<dbReference type="HOGENOM" id="CLU_448100_0_0_5"/>
<evidence type="ECO:0000256" key="6">
    <source>
        <dbReference type="ARBA" id="ARBA00049244"/>
    </source>
</evidence>
<dbReference type="SUPFAM" id="SSF53098">
    <property type="entry name" value="Ribonuclease H-like"/>
    <property type="match status" value="1"/>
</dbReference>
<dbReference type="GO" id="GO:0003677">
    <property type="term" value="F:DNA binding"/>
    <property type="evidence" value="ECO:0007669"/>
    <property type="project" value="InterPro"/>
</dbReference>
<comment type="similarity">
    <text evidence="1">Belongs to the DNA polymerase type-A family.</text>
</comment>
<dbReference type="SUPFAM" id="SSF56672">
    <property type="entry name" value="DNA/RNA polymerases"/>
    <property type="match status" value="1"/>
</dbReference>
<sequence length="587" mass="66312">MRYVWDLESNGFLEDLTKIHCIAMMNADDPKETWVFGPNDIKAGMKKLAEATEIIGHNILGHDVPALMKVYPNFSLDGVKLTDTLVLSRLITADLRNDDYERILSIDDFPRKYYGSHSLKAWGYRLGEYKGDFGEQTDWSEWTQGMQDYCEQDVVVNYAVWKHLDPDSYSQRAIDFEHKMAEICHRIGKAGWHFNVEKAGILYGQLAGEKAQLESELKELFPPWTKEEIFIPKRNNKTLGYVADEPFIKCKEITFNPNSRKHIQRCLMDKYDWKPRQFTYSGDAKIDEGVLSRLPYPEAKKLARSFLLQKRIGMLAEGNNAWLRLVEGNTLCHVINPNGAVTGRATHFNFNTAQVPSVRAPYGKECRELFGVPEGYSLVGSDLSGVELRCLANVLQDQGKYANIILNADIHLANMHSMGLTSRDQAKTAIYCMIYGGGDARLGEVVGKGAAEGRTLRNNFMKANPAFADLVRQLKQVVTKRGHLVGLDGRKLAVRGHAQLNVLLQSAAALLSKKWVELIDTEIATQGIDAEIIAWVHDEVQIKVRKGDEENVGHITGRMAEEAGKFFKFKIPIESEFNIGRNWAETH</sequence>
<feature type="domain" description="DNA-directed DNA polymerase family A palm" evidence="7">
    <location>
        <begin position="363"/>
        <end position="548"/>
    </location>
</feature>
<evidence type="ECO:0000256" key="1">
    <source>
        <dbReference type="ARBA" id="ARBA00007705"/>
    </source>
</evidence>
<dbReference type="KEGG" id="apb:SAR116_0391"/>
<dbReference type="OrthoDB" id="5465413at2"/>
<evidence type="ECO:0000259" key="7">
    <source>
        <dbReference type="SMART" id="SM00482"/>
    </source>
</evidence>
<dbReference type="STRING" id="488538.SAR116_0391"/>
<dbReference type="Proteomes" id="UP000007460">
    <property type="component" value="Chromosome"/>
</dbReference>
<gene>
    <name evidence="8" type="ordered locus">SAR116_0391</name>
</gene>
<dbReference type="AlphaFoldDB" id="D5BQS0"/>
<keyword evidence="9" id="KW-1185">Reference proteome</keyword>
<evidence type="ECO:0000256" key="2">
    <source>
        <dbReference type="ARBA" id="ARBA00011541"/>
    </source>
</evidence>
<keyword evidence="5" id="KW-0378">Hydrolase</keyword>
<reference evidence="8 9" key="1">
    <citation type="journal article" date="2010" name="J. Bacteriol.">
        <title>Complete genome sequence of "Candidatus Puniceispirillum marinum" IMCC1322, a representative of the SAR116 clade in the Alphaproteobacteria.</title>
        <authorList>
            <person name="Oh H.M."/>
            <person name="Kwon K.K."/>
            <person name="Kang I."/>
            <person name="Kang S.G."/>
            <person name="Lee J.H."/>
            <person name="Kim S.J."/>
            <person name="Cho J.C."/>
        </authorList>
    </citation>
    <scope>NUCLEOTIDE SEQUENCE [LARGE SCALE GENOMIC DNA]</scope>
    <source>
        <strain evidence="8 9">IMCC1322</strain>
    </source>
</reference>
<dbReference type="Pfam" id="PF00476">
    <property type="entry name" value="DNA_pol_A"/>
    <property type="match status" value="1"/>
</dbReference>
<keyword evidence="5" id="KW-0269">Exonuclease</keyword>
<name>D5BQS0_PUNMI</name>
<organism evidence="8 9">
    <name type="scientific">Puniceispirillum marinum (strain IMCC1322)</name>
    <dbReference type="NCBI Taxonomy" id="488538"/>
    <lineage>
        <taxon>Bacteria</taxon>
        <taxon>Pseudomonadati</taxon>
        <taxon>Pseudomonadota</taxon>
        <taxon>Alphaproteobacteria</taxon>
        <taxon>Candidatus Puniceispirillales</taxon>
        <taxon>Candidatus Puniceispirillaceae</taxon>
        <taxon>Candidatus Puniceispirillum</taxon>
    </lineage>
</organism>
<keyword evidence="8" id="KW-0808">Transferase</keyword>
<dbReference type="PANTHER" id="PTHR10133:SF27">
    <property type="entry name" value="DNA POLYMERASE NU"/>
    <property type="match status" value="1"/>
</dbReference>
<dbReference type="RefSeq" id="WP_013045264.1">
    <property type="nucleotide sequence ID" value="NC_014010.1"/>
</dbReference>
<evidence type="ECO:0000313" key="9">
    <source>
        <dbReference type="Proteomes" id="UP000007460"/>
    </source>
</evidence>
<dbReference type="InterPro" id="IPR002298">
    <property type="entry name" value="DNA_polymerase_A"/>
</dbReference>
<accession>D5BQS0</accession>
<dbReference type="Gene3D" id="1.20.1060.10">
    <property type="entry name" value="Taq DNA Polymerase, Chain T, domain 4"/>
    <property type="match status" value="1"/>
</dbReference>
<dbReference type="Gene3D" id="3.30.420.10">
    <property type="entry name" value="Ribonuclease H-like superfamily/Ribonuclease H"/>
    <property type="match status" value="1"/>
</dbReference>
<dbReference type="InterPro" id="IPR036397">
    <property type="entry name" value="RNaseH_sf"/>
</dbReference>
<dbReference type="InterPro" id="IPR012337">
    <property type="entry name" value="RNaseH-like_sf"/>
</dbReference>
<dbReference type="PANTHER" id="PTHR10133">
    <property type="entry name" value="DNA POLYMERASE I"/>
    <property type="match status" value="1"/>
</dbReference>
<proteinExistence type="inferred from homology"/>
<dbReference type="EC" id="2.7.7.7" evidence="3"/>
<evidence type="ECO:0000256" key="3">
    <source>
        <dbReference type="ARBA" id="ARBA00012417"/>
    </source>
</evidence>
<dbReference type="EMBL" id="CP001751">
    <property type="protein sequence ID" value="ADE38634.1"/>
    <property type="molecule type" value="Genomic_DNA"/>
</dbReference>
<dbReference type="Gene3D" id="3.30.70.370">
    <property type="match status" value="2"/>
</dbReference>
<comment type="subunit">
    <text evidence="2">Single-chain monomer with multiple functions.</text>
</comment>
<dbReference type="CDD" id="cd08643">
    <property type="entry name" value="DNA_pol_A_pol_I_B"/>
    <property type="match status" value="1"/>
</dbReference>
<evidence type="ECO:0000256" key="5">
    <source>
        <dbReference type="ARBA" id="ARBA00022839"/>
    </source>
</evidence>
<evidence type="ECO:0000313" key="8">
    <source>
        <dbReference type="EMBL" id="ADE38634.1"/>
    </source>
</evidence>
<comment type="catalytic activity">
    <reaction evidence="6">
        <text>DNA(n) + a 2'-deoxyribonucleoside 5'-triphosphate = DNA(n+1) + diphosphate</text>
        <dbReference type="Rhea" id="RHEA:22508"/>
        <dbReference type="Rhea" id="RHEA-COMP:17339"/>
        <dbReference type="Rhea" id="RHEA-COMP:17340"/>
        <dbReference type="ChEBI" id="CHEBI:33019"/>
        <dbReference type="ChEBI" id="CHEBI:61560"/>
        <dbReference type="ChEBI" id="CHEBI:173112"/>
        <dbReference type="EC" id="2.7.7.7"/>
    </reaction>
</comment>
<evidence type="ECO:0000256" key="4">
    <source>
        <dbReference type="ARBA" id="ARBA00022705"/>
    </source>
</evidence>
<dbReference type="GO" id="GO:0006302">
    <property type="term" value="P:double-strand break repair"/>
    <property type="evidence" value="ECO:0007669"/>
    <property type="project" value="TreeGrafter"/>
</dbReference>
<protein>
    <recommendedName>
        <fullName evidence="3">DNA-directed DNA polymerase</fullName>
        <ecNumber evidence="3">2.7.7.7</ecNumber>
    </recommendedName>
</protein>
<dbReference type="SMART" id="SM00482">
    <property type="entry name" value="POLAc"/>
    <property type="match status" value="1"/>
</dbReference>
<keyword evidence="8" id="KW-0548">Nucleotidyltransferase</keyword>
<dbReference type="GO" id="GO:0004527">
    <property type="term" value="F:exonuclease activity"/>
    <property type="evidence" value="ECO:0007669"/>
    <property type="project" value="UniProtKB-KW"/>
</dbReference>
<dbReference type="InterPro" id="IPR001098">
    <property type="entry name" value="DNA-dir_DNA_pol_A_palm_dom"/>
</dbReference>
<dbReference type="GO" id="GO:0006261">
    <property type="term" value="P:DNA-templated DNA replication"/>
    <property type="evidence" value="ECO:0007669"/>
    <property type="project" value="InterPro"/>
</dbReference>
<keyword evidence="4" id="KW-0235">DNA replication</keyword>
<keyword evidence="5" id="KW-0540">Nuclease</keyword>
<dbReference type="eggNOG" id="COG0749">
    <property type="taxonomic scope" value="Bacteria"/>
</dbReference>